<dbReference type="Proteomes" id="UP000784294">
    <property type="component" value="Unassembled WGS sequence"/>
</dbReference>
<organism evidence="3 4">
    <name type="scientific">Protopolystoma xenopodis</name>
    <dbReference type="NCBI Taxonomy" id="117903"/>
    <lineage>
        <taxon>Eukaryota</taxon>
        <taxon>Metazoa</taxon>
        <taxon>Spiralia</taxon>
        <taxon>Lophotrochozoa</taxon>
        <taxon>Platyhelminthes</taxon>
        <taxon>Monogenea</taxon>
        <taxon>Polyopisthocotylea</taxon>
        <taxon>Polystomatidea</taxon>
        <taxon>Polystomatidae</taxon>
        <taxon>Protopolystoma</taxon>
    </lineage>
</organism>
<dbReference type="EMBL" id="CAAALY010012710">
    <property type="protein sequence ID" value="VEL11744.1"/>
    <property type="molecule type" value="Genomic_DNA"/>
</dbReference>
<dbReference type="AlphaFoldDB" id="A0A3S4ZHN5"/>
<proteinExistence type="predicted"/>
<protein>
    <recommendedName>
        <fullName evidence="2">PH domain-containing protein</fullName>
    </recommendedName>
</protein>
<feature type="signal peptide" evidence="1">
    <location>
        <begin position="1"/>
        <end position="16"/>
    </location>
</feature>
<evidence type="ECO:0000313" key="3">
    <source>
        <dbReference type="EMBL" id="VEL11744.1"/>
    </source>
</evidence>
<evidence type="ECO:0000259" key="2">
    <source>
        <dbReference type="PROSITE" id="PS50003"/>
    </source>
</evidence>
<dbReference type="InterPro" id="IPR001849">
    <property type="entry name" value="PH_domain"/>
</dbReference>
<name>A0A3S4ZHN5_9PLAT</name>
<comment type="caution">
    <text evidence="3">The sequence shown here is derived from an EMBL/GenBank/DDBJ whole genome shotgun (WGS) entry which is preliminary data.</text>
</comment>
<reference evidence="3" key="1">
    <citation type="submission" date="2018-11" db="EMBL/GenBank/DDBJ databases">
        <authorList>
            <consortium name="Pathogen Informatics"/>
        </authorList>
    </citation>
    <scope>NUCLEOTIDE SEQUENCE</scope>
</reference>
<keyword evidence="4" id="KW-1185">Reference proteome</keyword>
<dbReference type="PROSITE" id="PS50003">
    <property type="entry name" value="PH_DOMAIN"/>
    <property type="match status" value="1"/>
</dbReference>
<keyword evidence="1" id="KW-0732">Signal</keyword>
<evidence type="ECO:0000313" key="4">
    <source>
        <dbReference type="Proteomes" id="UP000784294"/>
    </source>
</evidence>
<feature type="domain" description="PH" evidence="2">
    <location>
        <begin position="1"/>
        <end position="76"/>
    </location>
</feature>
<feature type="chain" id="PRO_5018645101" description="PH domain-containing protein" evidence="1">
    <location>
        <begin position="17"/>
        <end position="91"/>
    </location>
</feature>
<dbReference type="OrthoDB" id="5340910at2759"/>
<evidence type="ECO:0000256" key="1">
    <source>
        <dbReference type="SAM" id="SignalP"/>
    </source>
</evidence>
<accession>A0A3S4ZHN5</accession>
<gene>
    <name evidence="3" type="ORF">PXEA_LOCUS5184</name>
</gene>
<sequence>MLIFFRLFFLVLTSHSFYTQILINRSSSLPISDKYAYGFSMPLAGGQSAPVAAVNFYAKTEEIRTSWMNAVAAALYVSYTLSSIFCNFFTL</sequence>